<protein>
    <submittedName>
        <fullName evidence="2">Uncharacterized protein</fullName>
    </submittedName>
</protein>
<dbReference type="EMBL" id="BQNB010020838">
    <property type="protein sequence ID" value="GJU00179.1"/>
    <property type="molecule type" value="Genomic_DNA"/>
</dbReference>
<name>A0ABQ5ILJ1_9ASTR</name>
<evidence type="ECO:0000313" key="3">
    <source>
        <dbReference type="Proteomes" id="UP001151760"/>
    </source>
</evidence>
<keyword evidence="3" id="KW-1185">Reference proteome</keyword>
<feature type="signal peptide" evidence="1">
    <location>
        <begin position="1"/>
        <end position="20"/>
    </location>
</feature>
<proteinExistence type="predicted"/>
<evidence type="ECO:0000313" key="2">
    <source>
        <dbReference type="EMBL" id="GJU00179.1"/>
    </source>
</evidence>
<sequence length="211" mass="23692">MRGRLMTILISLLYSRTTVRICTTRILNITSLIRSDESKSSDNDSTRGASLGEWTYYVKFTNLPGMSSTLERRITFSVMREYKFIHYLDRYAITAELSVIRIVLRQGHSYTDELKDDGRGYDGSRRDSHMITGGEVIGRTHHMDCVLTVDTTWGLYGGCRVMLGSWGCWLFGGGQVSLLGWVGDMEMMHGWEWCTGIFGVSGEGGLVGDEG</sequence>
<reference evidence="2" key="2">
    <citation type="submission" date="2022-01" db="EMBL/GenBank/DDBJ databases">
        <authorList>
            <person name="Yamashiro T."/>
            <person name="Shiraishi A."/>
            <person name="Satake H."/>
            <person name="Nakayama K."/>
        </authorList>
    </citation>
    <scope>NUCLEOTIDE SEQUENCE</scope>
</reference>
<keyword evidence="1" id="KW-0732">Signal</keyword>
<dbReference type="Proteomes" id="UP001151760">
    <property type="component" value="Unassembled WGS sequence"/>
</dbReference>
<evidence type="ECO:0000256" key="1">
    <source>
        <dbReference type="SAM" id="SignalP"/>
    </source>
</evidence>
<feature type="chain" id="PRO_5047401420" evidence="1">
    <location>
        <begin position="21"/>
        <end position="211"/>
    </location>
</feature>
<gene>
    <name evidence="2" type="ORF">Tco_1110517</name>
</gene>
<comment type="caution">
    <text evidence="2">The sequence shown here is derived from an EMBL/GenBank/DDBJ whole genome shotgun (WGS) entry which is preliminary data.</text>
</comment>
<reference evidence="2" key="1">
    <citation type="journal article" date="2022" name="Int. J. Mol. Sci.">
        <title>Draft Genome of Tanacetum Coccineum: Genomic Comparison of Closely Related Tanacetum-Family Plants.</title>
        <authorList>
            <person name="Yamashiro T."/>
            <person name="Shiraishi A."/>
            <person name="Nakayama K."/>
            <person name="Satake H."/>
        </authorList>
    </citation>
    <scope>NUCLEOTIDE SEQUENCE</scope>
</reference>
<accession>A0ABQ5ILJ1</accession>
<organism evidence="2 3">
    <name type="scientific">Tanacetum coccineum</name>
    <dbReference type="NCBI Taxonomy" id="301880"/>
    <lineage>
        <taxon>Eukaryota</taxon>
        <taxon>Viridiplantae</taxon>
        <taxon>Streptophyta</taxon>
        <taxon>Embryophyta</taxon>
        <taxon>Tracheophyta</taxon>
        <taxon>Spermatophyta</taxon>
        <taxon>Magnoliopsida</taxon>
        <taxon>eudicotyledons</taxon>
        <taxon>Gunneridae</taxon>
        <taxon>Pentapetalae</taxon>
        <taxon>asterids</taxon>
        <taxon>campanulids</taxon>
        <taxon>Asterales</taxon>
        <taxon>Asteraceae</taxon>
        <taxon>Asteroideae</taxon>
        <taxon>Anthemideae</taxon>
        <taxon>Anthemidinae</taxon>
        <taxon>Tanacetum</taxon>
    </lineage>
</organism>